<accession>A0A7L7KS62</accession>
<dbReference type="RefSeq" id="WP_258878247.1">
    <property type="nucleotide sequence ID" value="NZ_CP048914.1"/>
</dbReference>
<proteinExistence type="predicted"/>
<evidence type="ECO:0000313" key="3">
    <source>
        <dbReference type="Proteomes" id="UP000514720"/>
    </source>
</evidence>
<dbReference type="EMBL" id="CP048914">
    <property type="protein sequence ID" value="QMS84628.1"/>
    <property type="molecule type" value="Genomic_DNA"/>
</dbReference>
<feature type="signal peptide" evidence="1">
    <location>
        <begin position="1"/>
        <end position="23"/>
    </location>
</feature>
<name>A0A7L7KS62_9MOLU</name>
<organism evidence="2 3">
    <name type="scientific">Candidatus Xianfuyuplasma coldseepsis</name>
    <dbReference type="NCBI Taxonomy" id="2782163"/>
    <lineage>
        <taxon>Bacteria</taxon>
        <taxon>Bacillati</taxon>
        <taxon>Mycoplasmatota</taxon>
        <taxon>Mollicutes</taxon>
        <taxon>Candidatus Izemoplasmatales</taxon>
        <taxon>Candidatus Izemoplasmataceae</taxon>
        <taxon>Candidatus Xianfuyuplasma</taxon>
    </lineage>
</organism>
<evidence type="ECO:0000313" key="2">
    <source>
        <dbReference type="EMBL" id="QMS84628.1"/>
    </source>
</evidence>
<keyword evidence="1" id="KW-0732">Signal</keyword>
<protein>
    <submittedName>
        <fullName evidence="2">Uncharacterized protein</fullName>
    </submittedName>
</protein>
<reference evidence="2 3" key="1">
    <citation type="submission" date="2020-02" db="EMBL/GenBank/DDBJ databases">
        <authorList>
            <person name="Zheng R.K."/>
            <person name="Sun C.M."/>
        </authorList>
    </citation>
    <scope>NUCLEOTIDE SEQUENCE [LARGE SCALE GENOMIC DNA]</scope>
    <source>
        <strain evidence="3">zrk13</strain>
    </source>
</reference>
<sequence>MKNILLRVVLVFFVFTSSTAVYAQVESNDDLYIDEAGDFYIVEQQLVGEPGQSLVPQGVILGENDVYYIEYGYQVIVKEGMELQVLIEDLLFSNSNVAQEDLEQVFHFDISTTVVETLEYYEHMFSGVDTAQVVDVTVQVSMELPGTYELYQQIVGEQLAFEVYFFAMNVS</sequence>
<evidence type="ECO:0000256" key="1">
    <source>
        <dbReference type="SAM" id="SignalP"/>
    </source>
</evidence>
<keyword evidence="3" id="KW-1185">Reference proteome</keyword>
<dbReference type="AlphaFoldDB" id="A0A7L7KS62"/>
<gene>
    <name evidence="2" type="ORF">G4Z02_02305</name>
</gene>
<feature type="chain" id="PRO_5029662054" evidence="1">
    <location>
        <begin position="24"/>
        <end position="171"/>
    </location>
</feature>
<dbReference type="Proteomes" id="UP000514720">
    <property type="component" value="Chromosome"/>
</dbReference>
<dbReference type="KEGG" id="xcl:G4Z02_02305"/>